<evidence type="ECO:0000313" key="14">
    <source>
        <dbReference type="EMBL" id="CDG66438.1"/>
    </source>
</evidence>
<evidence type="ECO:0000256" key="6">
    <source>
        <dbReference type="ARBA" id="ARBA00022448"/>
    </source>
</evidence>
<keyword evidence="9 11" id="KW-0472">Membrane</keyword>
<comment type="subunit">
    <text evidence="4">Component of the conserved oligomeric Golgi complex which is composed of eight different subunits and is required for normal Golgi morphology and localization.</text>
</comment>
<evidence type="ECO:0000256" key="11">
    <source>
        <dbReference type="RuleBase" id="RU365075"/>
    </source>
</evidence>
<evidence type="ECO:0000256" key="9">
    <source>
        <dbReference type="ARBA" id="ARBA00023136"/>
    </source>
</evidence>
<dbReference type="GO" id="GO:0000139">
    <property type="term" value="C:Golgi membrane"/>
    <property type="evidence" value="ECO:0007669"/>
    <property type="project" value="UniProtKB-SubCell"/>
</dbReference>
<dbReference type="GO" id="GO:0017119">
    <property type="term" value="C:Golgi transport complex"/>
    <property type="evidence" value="ECO:0007669"/>
    <property type="project" value="UniProtKB-UniRule"/>
</dbReference>
<reference evidence="14" key="1">
    <citation type="journal article" date="2013" name="Genome Biol. Evol.">
        <title>Punctuated emergences of genetic and phenotypic innovations in eumetazoan, bilaterian, euteleostome, and hominidae ancestors.</title>
        <authorList>
            <person name="Wenger Y."/>
            <person name="Galliot B."/>
        </authorList>
    </citation>
    <scope>NUCLEOTIDE SEQUENCE</scope>
    <source>
        <tissue evidence="14">Whole animals</tissue>
    </source>
</reference>
<dbReference type="GO" id="GO:0006891">
    <property type="term" value="P:intra-Golgi vesicle-mediated transport"/>
    <property type="evidence" value="ECO:0007669"/>
    <property type="project" value="UniProtKB-UniRule"/>
</dbReference>
<keyword evidence="8 11" id="KW-0333">Golgi apparatus</keyword>
<feature type="domain" description="Conserved Oligomeric Golgi complex subunit 6 C-terminal" evidence="13">
    <location>
        <begin position="183"/>
        <end position="628"/>
    </location>
</feature>
<evidence type="ECO:0000259" key="13">
    <source>
        <dbReference type="Pfam" id="PF20653"/>
    </source>
</evidence>
<evidence type="ECO:0000256" key="1">
    <source>
        <dbReference type="ARBA" id="ARBA00003627"/>
    </source>
</evidence>
<dbReference type="InterPro" id="IPR010490">
    <property type="entry name" value="COG6"/>
</dbReference>
<dbReference type="Pfam" id="PF20653">
    <property type="entry name" value="COG6_C"/>
    <property type="match status" value="1"/>
</dbReference>
<dbReference type="InterPro" id="IPR048369">
    <property type="entry name" value="COG6_C"/>
</dbReference>
<evidence type="ECO:0000256" key="7">
    <source>
        <dbReference type="ARBA" id="ARBA00022927"/>
    </source>
</evidence>
<dbReference type="GO" id="GO:0015031">
    <property type="term" value="P:protein transport"/>
    <property type="evidence" value="ECO:0007669"/>
    <property type="project" value="UniProtKB-KW"/>
</dbReference>
<keyword evidence="7 11" id="KW-0653">Protein transport</keyword>
<evidence type="ECO:0000256" key="2">
    <source>
        <dbReference type="ARBA" id="ARBA00004395"/>
    </source>
</evidence>
<organism evidence="14">
    <name type="scientific">Hydra vulgaris</name>
    <name type="common">Hydra</name>
    <name type="synonym">Hydra attenuata</name>
    <dbReference type="NCBI Taxonomy" id="6087"/>
    <lineage>
        <taxon>Eukaryota</taxon>
        <taxon>Metazoa</taxon>
        <taxon>Cnidaria</taxon>
        <taxon>Hydrozoa</taxon>
        <taxon>Hydroidolina</taxon>
        <taxon>Anthoathecata</taxon>
        <taxon>Aplanulata</taxon>
        <taxon>Hydridae</taxon>
        <taxon>Hydra</taxon>
    </lineage>
</organism>
<keyword evidence="6 11" id="KW-0813">Transport</keyword>
<dbReference type="SMART" id="SM01087">
    <property type="entry name" value="COG6"/>
    <property type="match status" value="1"/>
</dbReference>
<dbReference type="InterPro" id="IPR048368">
    <property type="entry name" value="COG6_N"/>
</dbReference>
<evidence type="ECO:0000256" key="3">
    <source>
        <dbReference type="ARBA" id="ARBA00011023"/>
    </source>
</evidence>
<comment type="similarity">
    <text evidence="3 11">Belongs to the COG6 family.</text>
</comment>
<feature type="domain" description="Conserved oligomeric complex COG6 N-terminal" evidence="12">
    <location>
        <begin position="40"/>
        <end position="153"/>
    </location>
</feature>
<comment type="function">
    <text evidence="1 11">Required for normal Golgi function.</text>
</comment>
<dbReference type="OrthoDB" id="272987at2759"/>
<evidence type="ECO:0000259" key="12">
    <source>
        <dbReference type="Pfam" id="PF06419"/>
    </source>
</evidence>
<sequence length="629" mass="71234">MADIASDGNVSQNHLTKKLKRILDTRLESDKELLDALKALSSCFGENTLRARRDLRGDVEKRNLDACEKFEAQFREVKEKLDEISADINAMSSCCRDMTDRVKRSKESTAELIEKTTKLKVERKQIDLQSLLATSFIEHYQLKPNHIKVLRSSNDVTEEFFEALKRAKEIHSDCKLLLLSKQQTTGLEIMESMALYQETAYEKLYRWTQGECRNMTGDMPDVSGALCRAIEALQDRQVLLRYALDELASARRSAVVRCFIDALTRGGPGNTPRPIELYSHDPVRYVGDILAWLHQAVAGEKELLHSLLRRTKINEHKILISDALNHIIDGVCRPFKVRIEQVITSEPGAPVLFRLTNLLKFYGTTLSGLFESNAALIVVTINEMMELSHQIFYSSLSMYGNKIADKIDIPPPDLSPSQPVIETLNLLKNVLSSHDSAISSLDERKEDYEKIYSALLEPLLQCCVLNGKCLNMPDMSTYMLNCLYKMQVTLAVYEFSDLKIEMLLSQVAAVHIETLTKEQANFILNRSGLGVIFNKIKEISESNVLLSSQLDSSTISEAMATFDKYLSNPDSLNIPQMQLIHSTRIRDAICKQANDIVEAAYNKVYTEVTKNYSDILMTRTPEQLRLLLA</sequence>
<proteinExistence type="evidence at transcript level"/>
<dbReference type="EMBL" id="HAAD01000206">
    <property type="protein sequence ID" value="CDG66438.1"/>
    <property type="molecule type" value="mRNA"/>
</dbReference>
<evidence type="ECO:0000256" key="10">
    <source>
        <dbReference type="ARBA" id="ARBA00031348"/>
    </source>
</evidence>
<dbReference type="PANTHER" id="PTHR21506">
    <property type="entry name" value="COMPONENT OF OLIGOMERIC GOLGI COMPLEX 6"/>
    <property type="match status" value="1"/>
</dbReference>
<evidence type="ECO:0000256" key="4">
    <source>
        <dbReference type="ARBA" id="ARBA00011166"/>
    </source>
</evidence>
<dbReference type="AlphaFoldDB" id="T2M2G7"/>
<dbReference type="Pfam" id="PF06419">
    <property type="entry name" value="COG6_N"/>
    <property type="match status" value="1"/>
</dbReference>
<protein>
    <recommendedName>
        <fullName evidence="5 11">Conserved oligomeric Golgi complex subunit 6</fullName>
        <shortName evidence="11">COG complex subunit 6</shortName>
    </recommendedName>
    <alternativeName>
        <fullName evidence="10 11">Component of oligomeric Golgi complex 6</fullName>
    </alternativeName>
</protein>
<dbReference type="PANTHER" id="PTHR21506:SF0">
    <property type="entry name" value="CONSERVED OLIGOMERIC GOLGI COMPLEX SUBUNIT 6"/>
    <property type="match status" value="1"/>
</dbReference>
<name>T2M2G7_HYDVU</name>
<accession>T2M2G7</accession>
<comment type="subcellular location">
    <subcellularLocation>
        <location evidence="2 11">Golgi apparatus membrane</location>
        <topology evidence="2 11">Peripheral membrane protein</topology>
    </subcellularLocation>
</comment>
<evidence type="ECO:0000256" key="8">
    <source>
        <dbReference type="ARBA" id="ARBA00023034"/>
    </source>
</evidence>
<evidence type="ECO:0000256" key="5">
    <source>
        <dbReference type="ARBA" id="ARBA00020973"/>
    </source>
</evidence>
<gene>
    <name evidence="14" type="primary">COG6</name>
</gene>